<dbReference type="Pfam" id="PF13490">
    <property type="entry name" value="zf-HC2"/>
    <property type="match status" value="1"/>
</dbReference>
<dbReference type="AlphaFoldDB" id="A0A521C733"/>
<evidence type="ECO:0000259" key="2">
    <source>
        <dbReference type="Pfam" id="PF13490"/>
    </source>
</evidence>
<keyword evidence="4" id="KW-1185">Reference proteome</keyword>
<dbReference type="Proteomes" id="UP000317484">
    <property type="component" value="Unassembled WGS sequence"/>
</dbReference>
<proteinExistence type="predicted"/>
<gene>
    <name evidence="3" type="ORF">SAMN06273567_102166</name>
</gene>
<name>A0A521C733_9ACTN</name>
<feature type="transmembrane region" description="Helical" evidence="1">
    <location>
        <begin position="149"/>
        <end position="166"/>
    </location>
</feature>
<evidence type="ECO:0000256" key="1">
    <source>
        <dbReference type="SAM" id="Phobius"/>
    </source>
</evidence>
<feature type="transmembrane region" description="Helical" evidence="1">
    <location>
        <begin position="178"/>
        <end position="196"/>
    </location>
</feature>
<sequence>MQCAPFREAVSARLDGEPLGMPAADLDRHLAACPACAGWADAVEGVTRRARLAPAPPVPDLTAAVLGALPQQLPGTAAAARARLLHAALRLALLAVGVAQAGLAWPALTAGVAAMSAPVHVAHETGAWNLAVAAAFLAVAAAPRLAAGALPFLATFAVLLTVTTVRDLAAGHVHADRAAAHLLLVAGVVLITVLAWRRRPRRAAAPASAPARRVVA</sequence>
<evidence type="ECO:0000313" key="4">
    <source>
        <dbReference type="Proteomes" id="UP000317484"/>
    </source>
</evidence>
<keyword evidence="1" id="KW-1133">Transmembrane helix</keyword>
<feature type="transmembrane region" description="Helical" evidence="1">
    <location>
        <begin position="91"/>
        <end position="114"/>
    </location>
</feature>
<dbReference type="EMBL" id="FXTJ01000002">
    <property type="protein sequence ID" value="SMO55193.1"/>
    <property type="molecule type" value="Genomic_DNA"/>
</dbReference>
<protein>
    <submittedName>
        <fullName evidence="3">Predicted anti-sigma-YlaC factor YlaD, contains Zn-finger domain</fullName>
    </submittedName>
</protein>
<feature type="domain" description="Putative zinc-finger" evidence="2">
    <location>
        <begin position="3"/>
        <end position="37"/>
    </location>
</feature>
<accession>A0A521C733</accession>
<keyword evidence="1" id="KW-0812">Transmembrane</keyword>
<organism evidence="3 4">
    <name type="scientific">Geodermatophilus aquaeductus</name>
    <dbReference type="NCBI Taxonomy" id="1564161"/>
    <lineage>
        <taxon>Bacteria</taxon>
        <taxon>Bacillati</taxon>
        <taxon>Actinomycetota</taxon>
        <taxon>Actinomycetes</taxon>
        <taxon>Geodermatophilales</taxon>
        <taxon>Geodermatophilaceae</taxon>
        <taxon>Geodermatophilus</taxon>
    </lineage>
</organism>
<dbReference type="InterPro" id="IPR027383">
    <property type="entry name" value="Znf_put"/>
</dbReference>
<keyword evidence="1" id="KW-0472">Membrane</keyword>
<reference evidence="3 4" key="1">
    <citation type="submission" date="2017-05" db="EMBL/GenBank/DDBJ databases">
        <authorList>
            <person name="Varghese N."/>
            <person name="Submissions S."/>
        </authorList>
    </citation>
    <scope>NUCLEOTIDE SEQUENCE [LARGE SCALE GENOMIC DNA]</scope>
    <source>
        <strain evidence="3 4">DSM 46834</strain>
    </source>
</reference>
<dbReference type="RefSeq" id="WP_142457403.1">
    <property type="nucleotide sequence ID" value="NZ_FXTJ01000002.1"/>
</dbReference>
<evidence type="ECO:0000313" key="3">
    <source>
        <dbReference type="EMBL" id="SMO55193.1"/>
    </source>
</evidence>
<feature type="transmembrane region" description="Helical" evidence="1">
    <location>
        <begin position="126"/>
        <end position="142"/>
    </location>
</feature>